<protein>
    <submittedName>
        <fullName evidence="2">Uncharacterized protein</fullName>
    </submittedName>
</protein>
<dbReference type="AlphaFoldDB" id="A0A7Y9I3P1"/>
<keyword evidence="1" id="KW-0812">Transmembrane</keyword>
<evidence type="ECO:0000313" key="2">
    <source>
        <dbReference type="EMBL" id="NYE69582.1"/>
    </source>
</evidence>
<gene>
    <name evidence="2" type="ORF">BKA15_000911</name>
</gene>
<sequence length="82" mass="9049">MPWPWIFIGIAVGGLVMLVCFGVWLAHKASDLFAELRVLAQRAGQGAELLSRIEIPDGRSSGELIYPDHDPDVVVRHRVPTT</sequence>
<dbReference type="RefSeq" id="WP_179748449.1">
    <property type="nucleotide sequence ID" value="NZ_JACCBU010000001.1"/>
</dbReference>
<keyword evidence="1" id="KW-0472">Membrane</keyword>
<dbReference type="Proteomes" id="UP000569914">
    <property type="component" value="Unassembled WGS sequence"/>
</dbReference>
<proteinExistence type="predicted"/>
<dbReference type="EMBL" id="JACCBU010000001">
    <property type="protein sequence ID" value="NYE69582.1"/>
    <property type="molecule type" value="Genomic_DNA"/>
</dbReference>
<organism evidence="2 3">
    <name type="scientific">Microlunatus parietis</name>
    <dbReference type="NCBI Taxonomy" id="682979"/>
    <lineage>
        <taxon>Bacteria</taxon>
        <taxon>Bacillati</taxon>
        <taxon>Actinomycetota</taxon>
        <taxon>Actinomycetes</taxon>
        <taxon>Propionibacteriales</taxon>
        <taxon>Propionibacteriaceae</taxon>
        <taxon>Microlunatus</taxon>
    </lineage>
</organism>
<keyword evidence="3" id="KW-1185">Reference proteome</keyword>
<feature type="transmembrane region" description="Helical" evidence="1">
    <location>
        <begin position="6"/>
        <end position="27"/>
    </location>
</feature>
<evidence type="ECO:0000256" key="1">
    <source>
        <dbReference type="SAM" id="Phobius"/>
    </source>
</evidence>
<evidence type="ECO:0000313" key="3">
    <source>
        <dbReference type="Proteomes" id="UP000569914"/>
    </source>
</evidence>
<keyword evidence="1" id="KW-1133">Transmembrane helix</keyword>
<reference evidence="2 3" key="1">
    <citation type="submission" date="2020-07" db="EMBL/GenBank/DDBJ databases">
        <title>Sequencing the genomes of 1000 actinobacteria strains.</title>
        <authorList>
            <person name="Klenk H.-P."/>
        </authorList>
    </citation>
    <scope>NUCLEOTIDE SEQUENCE [LARGE SCALE GENOMIC DNA]</scope>
    <source>
        <strain evidence="2 3">DSM 22083</strain>
    </source>
</reference>
<comment type="caution">
    <text evidence="2">The sequence shown here is derived from an EMBL/GenBank/DDBJ whole genome shotgun (WGS) entry which is preliminary data.</text>
</comment>
<name>A0A7Y9I3P1_9ACTN</name>
<accession>A0A7Y9I3P1</accession>